<dbReference type="EMBL" id="CADEBD010000291">
    <property type="protein sequence ID" value="CAB3232710.1"/>
    <property type="molecule type" value="Genomic_DNA"/>
</dbReference>
<evidence type="ECO:0000313" key="2">
    <source>
        <dbReference type="Proteomes" id="UP000494256"/>
    </source>
</evidence>
<reference evidence="1 2" key="1">
    <citation type="submission" date="2020-04" db="EMBL/GenBank/DDBJ databases">
        <authorList>
            <person name="Wallbank WR R."/>
            <person name="Pardo Diaz C."/>
            <person name="Kozak K."/>
            <person name="Martin S."/>
            <person name="Jiggins C."/>
            <person name="Moest M."/>
            <person name="Warren A I."/>
            <person name="Byers J.R.P. K."/>
            <person name="Montejo-Kovacevich G."/>
            <person name="Yen C E."/>
        </authorList>
    </citation>
    <scope>NUCLEOTIDE SEQUENCE [LARGE SCALE GENOMIC DNA]</scope>
</reference>
<comment type="caution">
    <text evidence="1">The sequence shown here is derived from an EMBL/GenBank/DDBJ whole genome shotgun (WGS) entry which is preliminary data.</text>
</comment>
<dbReference type="AlphaFoldDB" id="A0A8S0ZLS0"/>
<dbReference type="OrthoDB" id="409725at2759"/>
<accession>A0A8S0ZLS0</accession>
<protein>
    <submittedName>
        <fullName evidence="1">Uncharacterized protein</fullName>
    </submittedName>
</protein>
<proteinExistence type="predicted"/>
<name>A0A8S0ZLS0_ARCPL</name>
<organism evidence="1 2">
    <name type="scientific">Arctia plantaginis</name>
    <name type="common">Wood tiger moth</name>
    <name type="synonym">Phalaena plantaginis</name>
    <dbReference type="NCBI Taxonomy" id="874455"/>
    <lineage>
        <taxon>Eukaryota</taxon>
        <taxon>Metazoa</taxon>
        <taxon>Ecdysozoa</taxon>
        <taxon>Arthropoda</taxon>
        <taxon>Hexapoda</taxon>
        <taxon>Insecta</taxon>
        <taxon>Pterygota</taxon>
        <taxon>Neoptera</taxon>
        <taxon>Endopterygota</taxon>
        <taxon>Lepidoptera</taxon>
        <taxon>Glossata</taxon>
        <taxon>Ditrysia</taxon>
        <taxon>Noctuoidea</taxon>
        <taxon>Erebidae</taxon>
        <taxon>Arctiinae</taxon>
        <taxon>Arctia</taxon>
    </lineage>
</organism>
<sequence length="125" mass="13971">MPTLDNECSLTYVARSQTVSTTRRDNWECTVRIVQAAVGTNIVCKDRPWNSSRRGDRGDPELVAKDAGWRRRRVSETLARDKNAGRGSCACAERGMRTWHLPPADGPGAGELHSTLFYTLYLGHH</sequence>
<gene>
    <name evidence="1" type="ORF">APLA_LOCUS5769</name>
</gene>
<dbReference type="Proteomes" id="UP000494256">
    <property type="component" value="Unassembled WGS sequence"/>
</dbReference>
<evidence type="ECO:0000313" key="1">
    <source>
        <dbReference type="EMBL" id="CAB3232710.1"/>
    </source>
</evidence>